<keyword evidence="2" id="KW-1185">Reference proteome</keyword>
<dbReference type="AlphaFoldDB" id="A0AAV9BQ24"/>
<proteinExistence type="predicted"/>
<dbReference type="EMBL" id="JAUJYN010000002">
    <property type="protein sequence ID" value="KAK1278831.1"/>
    <property type="molecule type" value="Genomic_DNA"/>
</dbReference>
<accession>A0AAV9BQ24</accession>
<gene>
    <name evidence="1" type="ORF">QJS04_geneDACA022821</name>
</gene>
<sequence length="88" mass="10222">MHANIDLTSYQSELDLLGLTFITNDDDIVLDRQGKSYIITNQKKNNQPPMSDKYQAEALKNALHVSNKFPNAHAQHYFENWKKKKKCI</sequence>
<organism evidence="1 2">
    <name type="scientific">Acorus gramineus</name>
    <name type="common">Dwarf sweet flag</name>
    <dbReference type="NCBI Taxonomy" id="55184"/>
    <lineage>
        <taxon>Eukaryota</taxon>
        <taxon>Viridiplantae</taxon>
        <taxon>Streptophyta</taxon>
        <taxon>Embryophyta</taxon>
        <taxon>Tracheophyta</taxon>
        <taxon>Spermatophyta</taxon>
        <taxon>Magnoliopsida</taxon>
        <taxon>Liliopsida</taxon>
        <taxon>Acoraceae</taxon>
        <taxon>Acorus</taxon>
    </lineage>
</organism>
<evidence type="ECO:0000313" key="1">
    <source>
        <dbReference type="EMBL" id="KAK1278831.1"/>
    </source>
</evidence>
<dbReference type="Proteomes" id="UP001179952">
    <property type="component" value="Unassembled WGS sequence"/>
</dbReference>
<name>A0AAV9BQ24_ACOGR</name>
<evidence type="ECO:0000313" key="2">
    <source>
        <dbReference type="Proteomes" id="UP001179952"/>
    </source>
</evidence>
<reference evidence="1" key="2">
    <citation type="submission" date="2023-06" db="EMBL/GenBank/DDBJ databases">
        <authorList>
            <person name="Ma L."/>
            <person name="Liu K.-W."/>
            <person name="Li Z."/>
            <person name="Hsiao Y.-Y."/>
            <person name="Qi Y."/>
            <person name="Fu T."/>
            <person name="Tang G."/>
            <person name="Zhang D."/>
            <person name="Sun W.-H."/>
            <person name="Liu D.-K."/>
            <person name="Li Y."/>
            <person name="Chen G.-Z."/>
            <person name="Liu X.-D."/>
            <person name="Liao X.-Y."/>
            <person name="Jiang Y.-T."/>
            <person name="Yu X."/>
            <person name="Hao Y."/>
            <person name="Huang J."/>
            <person name="Zhao X.-W."/>
            <person name="Ke S."/>
            <person name="Chen Y.-Y."/>
            <person name="Wu W.-L."/>
            <person name="Hsu J.-L."/>
            <person name="Lin Y.-F."/>
            <person name="Huang M.-D."/>
            <person name="Li C.-Y."/>
            <person name="Huang L."/>
            <person name="Wang Z.-W."/>
            <person name="Zhao X."/>
            <person name="Zhong W.-Y."/>
            <person name="Peng D.-H."/>
            <person name="Ahmad S."/>
            <person name="Lan S."/>
            <person name="Zhang J.-S."/>
            <person name="Tsai W.-C."/>
            <person name="Van De Peer Y."/>
            <person name="Liu Z.-J."/>
        </authorList>
    </citation>
    <scope>NUCLEOTIDE SEQUENCE</scope>
    <source>
        <strain evidence="1">SCP</strain>
        <tissue evidence="1">Leaves</tissue>
    </source>
</reference>
<comment type="caution">
    <text evidence="1">The sequence shown here is derived from an EMBL/GenBank/DDBJ whole genome shotgun (WGS) entry which is preliminary data.</text>
</comment>
<reference evidence="1" key="1">
    <citation type="journal article" date="2023" name="Nat. Commun.">
        <title>Diploid and tetraploid genomes of Acorus and the evolution of monocots.</title>
        <authorList>
            <person name="Ma L."/>
            <person name="Liu K.W."/>
            <person name="Li Z."/>
            <person name="Hsiao Y.Y."/>
            <person name="Qi Y."/>
            <person name="Fu T."/>
            <person name="Tang G.D."/>
            <person name="Zhang D."/>
            <person name="Sun W.H."/>
            <person name="Liu D.K."/>
            <person name="Li Y."/>
            <person name="Chen G.Z."/>
            <person name="Liu X.D."/>
            <person name="Liao X.Y."/>
            <person name="Jiang Y.T."/>
            <person name="Yu X."/>
            <person name="Hao Y."/>
            <person name="Huang J."/>
            <person name="Zhao X.W."/>
            <person name="Ke S."/>
            <person name="Chen Y.Y."/>
            <person name="Wu W.L."/>
            <person name="Hsu J.L."/>
            <person name="Lin Y.F."/>
            <person name="Huang M.D."/>
            <person name="Li C.Y."/>
            <person name="Huang L."/>
            <person name="Wang Z.W."/>
            <person name="Zhao X."/>
            <person name="Zhong W.Y."/>
            <person name="Peng D.H."/>
            <person name="Ahmad S."/>
            <person name="Lan S."/>
            <person name="Zhang J.S."/>
            <person name="Tsai W.C."/>
            <person name="Van de Peer Y."/>
            <person name="Liu Z.J."/>
        </authorList>
    </citation>
    <scope>NUCLEOTIDE SEQUENCE</scope>
    <source>
        <strain evidence="1">SCP</strain>
    </source>
</reference>
<protein>
    <submittedName>
        <fullName evidence="1">Uncharacterized protein</fullName>
    </submittedName>
</protein>